<dbReference type="Gene3D" id="3.90.1140.10">
    <property type="entry name" value="Cyclic phosphodiesterase"/>
    <property type="match status" value="1"/>
</dbReference>
<evidence type="ECO:0000256" key="3">
    <source>
        <dbReference type="SAM" id="SignalP"/>
    </source>
</evidence>
<feature type="short sequence motif" description="HXTX 2" evidence="2">
    <location>
        <begin position="125"/>
        <end position="128"/>
    </location>
</feature>
<gene>
    <name evidence="4" type="ORF">EDE15_2394</name>
</gene>
<sequence>MRLFIGIALPPSLSQLLAQAAHTLIPTEGQQRPRITWTRPENMHITLSFLGQVDPARLDHIQRSLAAIHAPKLHLQLNGSGSFPKAGILHAQIKPSPSLLNLAEQVFQSMETCGFPRERRPYTPHITLARSKEPIRIPPHKADNPAFQQSFTAHELRLYESITRPEGAHYEVKAAFPLL</sequence>
<dbReference type="InterPro" id="IPR009097">
    <property type="entry name" value="Cyclic_Pdiesterase"/>
</dbReference>
<name>A0A428MIY6_9BACT</name>
<keyword evidence="3" id="KW-0732">Signal</keyword>
<dbReference type="GO" id="GO:0004113">
    <property type="term" value="F:2',3'-cyclic-nucleotide 3'-phosphodiesterase activity"/>
    <property type="evidence" value="ECO:0007669"/>
    <property type="project" value="InterPro"/>
</dbReference>
<dbReference type="GO" id="GO:0008664">
    <property type="term" value="F:RNA 2',3'-cyclic 3'-phosphodiesterase activity"/>
    <property type="evidence" value="ECO:0007669"/>
    <property type="project" value="UniProtKB-EC"/>
</dbReference>
<evidence type="ECO:0000256" key="1">
    <source>
        <dbReference type="ARBA" id="ARBA00022801"/>
    </source>
</evidence>
<feature type="short sequence motif" description="HXTX 1" evidence="2">
    <location>
        <begin position="44"/>
        <end position="47"/>
    </location>
</feature>
<feature type="chain" id="PRO_5019521307" description="RNA 2',3'-cyclic phosphodiesterase" evidence="3">
    <location>
        <begin position="21"/>
        <end position="179"/>
    </location>
</feature>
<evidence type="ECO:0000256" key="2">
    <source>
        <dbReference type="HAMAP-Rule" id="MF_01940"/>
    </source>
</evidence>
<feature type="active site" description="Proton donor" evidence="2">
    <location>
        <position position="44"/>
    </location>
</feature>
<evidence type="ECO:0000313" key="4">
    <source>
        <dbReference type="EMBL" id="RSL16868.1"/>
    </source>
</evidence>
<keyword evidence="5" id="KW-1185">Reference proteome</keyword>
<dbReference type="HAMAP" id="MF_01940">
    <property type="entry name" value="RNA_CPDase"/>
    <property type="match status" value="1"/>
</dbReference>
<comment type="catalytic activity">
    <reaction evidence="2">
        <text>a 3'-end 2',3'-cyclophospho-ribonucleotide-RNA + H2O = a 3'-end 2'-phospho-ribonucleotide-RNA + H(+)</text>
        <dbReference type="Rhea" id="RHEA:11828"/>
        <dbReference type="Rhea" id="RHEA-COMP:10464"/>
        <dbReference type="Rhea" id="RHEA-COMP:17353"/>
        <dbReference type="ChEBI" id="CHEBI:15377"/>
        <dbReference type="ChEBI" id="CHEBI:15378"/>
        <dbReference type="ChEBI" id="CHEBI:83064"/>
        <dbReference type="ChEBI" id="CHEBI:173113"/>
        <dbReference type="EC" id="3.1.4.58"/>
    </reaction>
</comment>
<dbReference type="InterPro" id="IPR004175">
    <property type="entry name" value="RNA_CPDase"/>
</dbReference>
<evidence type="ECO:0000313" key="5">
    <source>
        <dbReference type="Proteomes" id="UP000269669"/>
    </source>
</evidence>
<accession>A0A428MIY6</accession>
<organism evidence="4 5">
    <name type="scientific">Edaphobacter aggregans</name>
    <dbReference type="NCBI Taxonomy" id="570835"/>
    <lineage>
        <taxon>Bacteria</taxon>
        <taxon>Pseudomonadati</taxon>
        <taxon>Acidobacteriota</taxon>
        <taxon>Terriglobia</taxon>
        <taxon>Terriglobales</taxon>
        <taxon>Acidobacteriaceae</taxon>
        <taxon>Edaphobacter</taxon>
    </lineage>
</organism>
<feature type="signal peptide" evidence="3">
    <location>
        <begin position="1"/>
        <end position="20"/>
    </location>
</feature>
<dbReference type="EMBL" id="RSDW01000001">
    <property type="protein sequence ID" value="RSL16868.1"/>
    <property type="molecule type" value="Genomic_DNA"/>
</dbReference>
<proteinExistence type="inferred from homology"/>
<dbReference type="Proteomes" id="UP000269669">
    <property type="component" value="Unassembled WGS sequence"/>
</dbReference>
<dbReference type="PANTHER" id="PTHR35561">
    <property type="entry name" value="RNA 2',3'-CYCLIC PHOSPHODIESTERASE"/>
    <property type="match status" value="1"/>
</dbReference>
<comment type="similarity">
    <text evidence="2">Belongs to the 2H phosphoesterase superfamily. ThpR family.</text>
</comment>
<dbReference type="RefSeq" id="WP_125485428.1">
    <property type="nucleotide sequence ID" value="NZ_RSDW01000001.1"/>
</dbReference>
<dbReference type="NCBIfam" id="TIGR02258">
    <property type="entry name" value="2_5_ligase"/>
    <property type="match status" value="1"/>
</dbReference>
<dbReference type="AlphaFoldDB" id="A0A428MIY6"/>
<dbReference type="SUPFAM" id="SSF55144">
    <property type="entry name" value="LigT-like"/>
    <property type="match status" value="1"/>
</dbReference>
<dbReference type="PANTHER" id="PTHR35561:SF1">
    <property type="entry name" value="RNA 2',3'-CYCLIC PHOSPHODIESTERASE"/>
    <property type="match status" value="1"/>
</dbReference>
<dbReference type="EC" id="3.1.4.58" evidence="2"/>
<dbReference type="GO" id="GO:0016874">
    <property type="term" value="F:ligase activity"/>
    <property type="evidence" value="ECO:0007669"/>
    <property type="project" value="UniProtKB-KW"/>
</dbReference>
<comment type="caution">
    <text evidence="4">The sequence shown here is derived from an EMBL/GenBank/DDBJ whole genome shotgun (WGS) entry which is preliminary data.</text>
</comment>
<protein>
    <recommendedName>
        <fullName evidence="2">RNA 2',3'-cyclic phosphodiesterase</fullName>
        <shortName evidence="2">RNA 2',3'-CPDase</shortName>
        <ecNumber evidence="2">3.1.4.58</ecNumber>
    </recommendedName>
</protein>
<dbReference type="Pfam" id="PF13563">
    <property type="entry name" value="2_5_RNA_ligase2"/>
    <property type="match status" value="1"/>
</dbReference>
<dbReference type="OrthoDB" id="9789350at2"/>
<feature type="active site" description="Proton acceptor" evidence="2">
    <location>
        <position position="125"/>
    </location>
</feature>
<keyword evidence="1 2" id="KW-0378">Hydrolase</keyword>
<reference evidence="4 5" key="1">
    <citation type="submission" date="2018-12" db="EMBL/GenBank/DDBJ databases">
        <title>Sequencing of bacterial isolates from soil warming experiment in Harvard Forest, Massachusetts, USA.</title>
        <authorList>
            <person name="Deangelis K."/>
        </authorList>
    </citation>
    <scope>NUCLEOTIDE SEQUENCE [LARGE SCALE GENOMIC DNA]</scope>
    <source>
        <strain evidence="4 5">EB153</strain>
    </source>
</reference>
<comment type="function">
    <text evidence="2">Hydrolyzes RNA 2',3'-cyclic phosphodiester to an RNA 2'-phosphomonoester.</text>
</comment>
<keyword evidence="4" id="KW-0436">Ligase</keyword>